<dbReference type="Pfam" id="PF02796">
    <property type="entry name" value="HTH_7"/>
    <property type="match status" value="1"/>
</dbReference>
<dbReference type="FunFam" id="3.40.50.1390:FF:000001">
    <property type="entry name" value="DNA recombinase"/>
    <property type="match status" value="1"/>
</dbReference>
<evidence type="ECO:0000256" key="4">
    <source>
        <dbReference type="ARBA" id="ARBA00023125"/>
    </source>
</evidence>
<keyword evidence="7" id="KW-0614">Plasmid</keyword>
<dbReference type="InterPro" id="IPR036162">
    <property type="entry name" value="Resolvase-like_N_sf"/>
</dbReference>
<accession>A0A2D2LXA0</accession>
<keyword evidence="5" id="KW-0233">DNA recombination</keyword>
<dbReference type="CDD" id="cd03768">
    <property type="entry name" value="SR_ResInv"/>
    <property type="match status" value="1"/>
</dbReference>
<reference evidence="8" key="1">
    <citation type="submission" date="2017-10" db="EMBL/GenBank/DDBJ databases">
        <title>Complete genome sequence of Moraxella osloensis NP7 isolated from human skin.</title>
        <authorList>
            <person name="Lee K."/>
            <person name="Lim J.Y."/>
            <person name="Hwang I."/>
        </authorList>
    </citation>
    <scope>NUCLEOTIDE SEQUENCE [LARGE SCALE GENOMIC DNA]</scope>
    <source>
        <strain evidence="8">NP7</strain>
        <plasmid evidence="8">pnp7-1</plasmid>
    </source>
</reference>
<dbReference type="Gene3D" id="3.40.50.1390">
    <property type="entry name" value="Resolvase, N-terminal catalytic domain"/>
    <property type="match status" value="1"/>
</dbReference>
<proteinExistence type="inferred from homology"/>
<dbReference type="PROSITE" id="PS51736">
    <property type="entry name" value="RECOMBINASES_3"/>
    <property type="match status" value="1"/>
</dbReference>
<organism evidence="7 8">
    <name type="scientific">Faucicola osloensis</name>
    <name type="common">Moraxella osloensis</name>
    <dbReference type="NCBI Taxonomy" id="34062"/>
    <lineage>
        <taxon>Bacteria</taxon>
        <taxon>Pseudomonadati</taxon>
        <taxon>Pseudomonadota</taxon>
        <taxon>Gammaproteobacteria</taxon>
        <taxon>Moraxellales</taxon>
        <taxon>Moraxellaceae</taxon>
        <taxon>Faucicola</taxon>
    </lineage>
</organism>
<geneLocation type="plasmid" evidence="8">
    <name>pnp7-1</name>
</geneLocation>
<keyword evidence="3" id="KW-0230">DNA invertase</keyword>
<dbReference type="GO" id="GO:0003677">
    <property type="term" value="F:DNA binding"/>
    <property type="evidence" value="ECO:0007669"/>
    <property type="project" value="UniProtKB-KW"/>
</dbReference>
<gene>
    <name evidence="7" type="ORF">NP7_09860</name>
</gene>
<evidence type="ECO:0000256" key="1">
    <source>
        <dbReference type="ARBA" id="ARBA00009913"/>
    </source>
</evidence>
<name>A0A2D2LXA0_FAUOS</name>
<dbReference type="PANTHER" id="PTHR30461">
    <property type="entry name" value="DNA-INVERTASE FROM LAMBDOID PROPHAGE"/>
    <property type="match status" value="1"/>
</dbReference>
<dbReference type="InterPro" id="IPR009057">
    <property type="entry name" value="Homeodomain-like_sf"/>
</dbReference>
<dbReference type="InterPro" id="IPR006120">
    <property type="entry name" value="Resolvase_HTH_dom"/>
</dbReference>
<evidence type="ECO:0000256" key="2">
    <source>
        <dbReference type="ARBA" id="ARBA00022908"/>
    </source>
</evidence>
<dbReference type="GO" id="GO:0015074">
    <property type="term" value="P:DNA integration"/>
    <property type="evidence" value="ECO:0007669"/>
    <property type="project" value="UniProtKB-KW"/>
</dbReference>
<dbReference type="CDD" id="cd00569">
    <property type="entry name" value="HTH_Hin_like"/>
    <property type="match status" value="1"/>
</dbReference>
<dbReference type="InterPro" id="IPR006119">
    <property type="entry name" value="Resolv_N"/>
</dbReference>
<dbReference type="EMBL" id="CP024444">
    <property type="protein sequence ID" value="ATR79661.1"/>
    <property type="molecule type" value="Genomic_DNA"/>
</dbReference>
<dbReference type="SMART" id="SM00857">
    <property type="entry name" value="Resolvase"/>
    <property type="match status" value="1"/>
</dbReference>
<dbReference type="GO" id="GO:0000150">
    <property type="term" value="F:DNA strand exchange activity"/>
    <property type="evidence" value="ECO:0007669"/>
    <property type="project" value="UniProtKB-KW"/>
</dbReference>
<feature type="domain" description="Resolvase/invertase-type recombinase catalytic" evidence="6">
    <location>
        <begin position="1"/>
        <end position="134"/>
    </location>
</feature>
<comment type="similarity">
    <text evidence="1">Belongs to the site-specific recombinase resolvase family.</text>
</comment>
<dbReference type="Gene3D" id="1.10.10.60">
    <property type="entry name" value="Homeodomain-like"/>
    <property type="match status" value="1"/>
</dbReference>
<protein>
    <recommendedName>
        <fullName evidence="6">Resolvase/invertase-type recombinase catalytic domain-containing protein</fullName>
    </recommendedName>
</protein>
<keyword evidence="4" id="KW-0238">DNA-binding</keyword>
<dbReference type="Proteomes" id="UP000229340">
    <property type="component" value="Plasmid pNP7-1"/>
</dbReference>
<evidence type="ECO:0000313" key="8">
    <source>
        <dbReference type="Proteomes" id="UP000229340"/>
    </source>
</evidence>
<sequence length="188" mass="21241">MKIGYARTSTIDQNLDLQLDALTQAGCEKVYQEKISSVNDHRSELENCLKALREGDTLYIWRLDRLGRSLKELISLVNQLQEMGCELVSIKENIDTSTPTGKLAFHLFASLAEFERELIRERTQAGILSARARGRMGGRPQKLTDTEKVMIRQLMSDRSNSPTDIAKRFGVSRATVYSVTKEVEMAKS</sequence>
<evidence type="ECO:0000256" key="5">
    <source>
        <dbReference type="ARBA" id="ARBA00023172"/>
    </source>
</evidence>
<evidence type="ECO:0000313" key="7">
    <source>
        <dbReference type="EMBL" id="ATR79661.1"/>
    </source>
</evidence>
<dbReference type="AlphaFoldDB" id="A0A2D2LXA0"/>
<dbReference type="Pfam" id="PF00239">
    <property type="entry name" value="Resolvase"/>
    <property type="match status" value="1"/>
</dbReference>
<dbReference type="PANTHER" id="PTHR30461:SF2">
    <property type="entry name" value="SERINE RECOMBINASE PINE-RELATED"/>
    <property type="match status" value="1"/>
</dbReference>
<dbReference type="RefSeq" id="WP_100271029.1">
    <property type="nucleotide sequence ID" value="NZ_CP024444.1"/>
</dbReference>
<evidence type="ECO:0000259" key="6">
    <source>
        <dbReference type="PROSITE" id="PS51736"/>
    </source>
</evidence>
<evidence type="ECO:0000256" key="3">
    <source>
        <dbReference type="ARBA" id="ARBA00023100"/>
    </source>
</evidence>
<dbReference type="InterPro" id="IPR050639">
    <property type="entry name" value="SSR_resolvase"/>
</dbReference>
<keyword evidence="2" id="KW-0229">DNA integration</keyword>
<dbReference type="SUPFAM" id="SSF53041">
    <property type="entry name" value="Resolvase-like"/>
    <property type="match status" value="1"/>
</dbReference>
<dbReference type="SUPFAM" id="SSF46689">
    <property type="entry name" value="Homeodomain-like"/>
    <property type="match status" value="1"/>
</dbReference>